<feature type="compositionally biased region" description="Basic residues" evidence="1">
    <location>
        <begin position="51"/>
        <end position="76"/>
    </location>
</feature>
<dbReference type="RefSeq" id="WP_045807864.1">
    <property type="nucleotide sequence ID" value="NZ_BJZI01000003.1"/>
</dbReference>
<evidence type="ECO:0000313" key="4">
    <source>
        <dbReference type="Proteomes" id="UP000033491"/>
    </source>
</evidence>
<dbReference type="AlphaFoldDB" id="A0A0F3RQ75"/>
<dbReference type="Proteomes" id="UP000033491">
    <property type="component" value="Unassembled WGS sequence"/>
</dbReference>
<feature type="compositionally biased region" description="Basic and acidic residues" evidence="1">
    <location>
        <begin position="1"/>
        <end position="10"/>
    </location>
</feature>
<dbReference type="OrthoDB" id="2327411at2"/>
<feature type="compositionally biased region" description="Basic and acidic residues" evidence="1">
    <location>
        <begin position="77"/>
        <end position="90"/>
    </location>
</feature>
<protein>
    <submittedName>
        <fullName evidence="3">Uncharacterized protein</fullName>
    </submittedName>
</protein>
<feature type="compositionally biased region" description="Basic residues" evidence="1">
    <location>
        <begin position="91"/>
        <end position="103"/>
    </location>
</feature>
<feature type="region of interest" description="Disordered" evidence="1">
    <location>
        <begin position="1"/>
        <end position="20"/>
    </location>
</feature>
<evidence type="ECO:0000256" key="1">
    <source>
        <dbReference type="SAM" id="MobiDB-lite"/>
    </source>
</evidence>
<evidence type="ECO:0000313" key="5">
    <source>
        <dbReference type="Proteomes" id="UP000321691"/>
    </source>
</evidence>
<evidence type="ECO:0000313" key="2">
    <source>
        <dbReference type="EMBL" id="GEO65798.1"/>
    </source>
</evidence>
<dbReference type="PATRIC" id="fig|216463.3.peg.1174"/>
<gene>
    <name evidence="2" type="ORF">LSP04_02170</name>
    <name evidence="3" type="ORF">VC81_09590</name>
</gene>
<comment type="caution">
    <text evidence="3">The sequence shown here is derived from an EMBL/GenBank/DDBJ whole genome shotgun (WGS) entry which is preliminary data.</text>
</comment>
<reference evidence="2 5" key="2">
    <citation type="submission" date="2019-07" db="EMBL/GenBank/DDBJ databases">
        <title>Whole genome shotgun sequence of Lactobacillus spicheri NBRC 107155.</title>
        <authorList>
            <person name="Hosoyama A."/>
            <person name="Uohara A."/>
            <person name="Ohji S."/>
            <person name="Ichikawa N."/>
        </authorList>
    </citation>
    <scope>NUCLEOTIDE SEQUENCE [LARGE SCALE GENOMIC DNA]</scope>
    <source>
        <strain evidence="2 5">NBRC 107155</strain>
    </source>
</reference>
<keyword evidence="5" id="KW-1185">Reference proteome</keyword>
<name>A0A0F3RQ75_9LACO</name>
<feature type="region of interest" description="Disordered" evidence="1">
    <location>
        <begin position="45"/>
        <end position="103"/>
    </location>
</feature>
<accession>A0A0F3RQ75</accession>
<dbReference type="EMBL" id="JZCR01000021">
    <property type="protein sequence ID" value="KJW12141.1"/>
    <property type="molecule type" value="Genomic_DNA"/>
</dbReference>
<organism evidence="3 4">
    <name type="scientific">Levilactobacillus spicheri</name>
    <dbReference type="NCBI Taxonomy" id="216463"/>
    <lineage>
        <taxon>Bacteria</taxon>
        <taxon>Bacillati</taxon>
        <taxon>Bacillota</taxon>
        <taxon>Bacilli</taxon>
        <taxon>Lactobacillales</taxon>
        <taxon>Lactobacillaceae</taxon>
        <taxon>Levilactobacillus</taxon>
    </lineage>
</organism>
<dbReference type="Proteomes" id="UP000321691">
    <property type="component" value="Unassembled WGS sequence"/>
</dbReference>
<dbReference type="EMBL" id="BJZI01000003">
    <property type="protein sequence ID" value="GEO65798.1"/>
    <property type="molecule type" value="Genomic_DNA"/>
</dbReference>
<sequence length="103" mass="12026">MSNASDDKERLKKLKSKVGPEVWDRYMTSVKRGLLSQKEAEAAMLVERKKSVTKKNRERKAKGPRPKSNRTKRREHAQRVAEEAWAERKHATGHRAHHHDSFN</sequence>
<proteinExistence type="predicted"/>
<reference evidence="3 4" key="1">
    <citation type="submission" date="2015-03" db="EMBL/GenBank/DDBJ databases">
        <authorList>
            <person name="Zheng J."/>
            <person name="Ganezle M."/>
        </authorList>
    </citation>
    <scope>NUCLEOTIDE SEQUENCE [LARGE SCALE GENOMIC DNA]</scope>
    <source>
        <strain evidence="3 4">LP38</strain>
    </source>
</reference>
<evidence type="ECO:0000313" key="3">
    <source>
        <dbReference type="EMBL" id="KJW12141.1"/>
    </source>
</evidence>